<evidence type="ECO:0000313" key="3">
    <source>
        <dbReference type="Proteomes" id="UP000553980"/>
    </source>
</evidence>
<evidence type="ECO:0000256" key="1">
    <source>
        <dbReference type="SAM" id="Phobius"/>
    </source>
</evidence>
<keyword evidence="3" id="KW-1185">Reference proteome</keyword>
<gene>
    <name evidence="2" type="ORF">GGQ79_004781</name>
</gene>
<sequence>MDINNVLLVNTYFRYTKSNIVIVFVTATLTIVAYHLR</sequence>
<dbReference type="Proteomes" id="UP000553980">
    <property type="component" value="Unassembled WGS sequence"/>
</dbReference>
<name>A0AB34YYU8_9HYPH</name>
<dbReference type="EMBL" id="JACIEX010000023">
    <property type="protein sequence ID" value="MBB4096222.1"/>
    <property type="molecule type" value="Genomic_DNA"/>
</dbReference>
<proteinExistence type="predicted"/>
<organism evidence="2 3">
    <name type="scientific">Brucella pecoris</name>
    <dbReference type="NCBI Taxonomy" id="867683"/>
    <lineage>
        <taxon>Bacteria</taxon>
        <taxon>Pseudomonadati</taxon>
        <taxon>Pseudomonadota</taxon>
        <taxon>Alphaproteobacteria</taxon>
        <taxon>Hyphomicrobiales</taxon>
        <taxon>Brucellaceae</taxon>
        <taxon>Brucella/Ochrobactrum group</taxon>
        <taxon>Brucella</taxon>
    </lineage>
</organism>
<comment type="caution">
    <text evidence="2">The sequence shown here is derived from an EMBL/GenBank/DDBJ whole genome shotgun (WGS) entry which is preliminary data.</text>
</comment>
<keyword evidence="1" id="KW-0472">Membrane</keyword>
<protein>
    <submittedName>
        <fullName evidence="2">Uncharacterized protein</fullName>
    </submittedName>
</protein>
<evidence type="ECO:0000313" key="2">
    <source>
        <dbReference type="EMBL" id="MBB4096222.1"/>
    </source>
</evidence>
<dbReference type="AlphaFoldDB" id="A0AB34YYU8"/>
<keyword evidence="1" id="KW-0812">Transmembrane</keyword>
<reference evidence="2 3" key="1">
    <citation type="submission" date="2020-08" db="EMBL/GenBank/DDBJ databases">
        <title>Genomic Encyclopedia of Type Strains, Phase IV (KMG-IV): sequencing the most valuable type-strain genomes for metagenomic binning, comparative biology and taxonomic classification.</title>
        <authorList>
            <person name="Goeker M."/>
        </authorList>
    </citation>
    <scope>NUCLEOTIDE SEQUENCE [LARGE SCALE GENOMIC DNA]</scope>
    <source>
        <strain evidence="2 3">DSM 23868</strain>
    </source>
</reference>
<accession>A0AB34YYU8</accession>
<feature type="transmembrane region" description="Helical" evidence="1">
    <location>
        <begin position="20"/>
        <end position="36"/>
    </location>
</feature>
<keyword evidence="1" id="KW-1133">Transmembrane helix</keyword>